<feature type="compositionally biased region" description="Low complexity" evidence="1">
    <location>
        <begin position="103"/>
        <end position="120"/>
    </location>
</feature>
<feature type="region of interest" description="Disordered" evidence="1">
    <location>
        <begin position="52"/>
        <end position="77"/>
    </location>
</feature>
<feature type="compositionally biased region" description="Low complexity" evidence="1">
    <location>
        <begin position="65"/>
        <end position="77"/>
    </location>
</feature>
<feature type="compositionally biased region" description="Polar residues" evidence="1">
    <location>
        <begin position="168"/>
        <end position="180"/>
    </location>
</feature>
<comment type="caution">
    <text evidence="2">The sequence shown here is derived from an EMBL/GenBank/DDBJ whole genome shotgun (WGS) entry which is preliminary data.</text>
</comment>
<dbReference type="PhylomeDB" id="A0A151N776"/>
<feature type="region of interest" description="Disordered" evidence="1">
    <location>
        <begin position="92"/>
        <end position="120"/>
    </location>
</feature>
<dbReference type="OrthoDB" id="8895781at2759"/>
<reference evidence="2 3" key="1">
    <citation type="journal article" date="2012" name="Genome Biol.">
        <title>Sequencing three crocodilian genomes to illuminate the evolution of archosaurs and amniotes.</title>
        <authorList>
            <person name="St John J.A."/>
            <person name="Braun E.L."/>
            <person name="Isberg S.R."/>
            <person name="Miles L.G."/>
            <person name="Chong A.Y."/>
            <person name="Gongora J."/>
            <person name="Dalzell P."/>
            <person name="Moran C."/>
            <person name="Bed'hom B."/>
            <person name="Abzhanov A."/>
            <person name="Burgess S.C."/>
            <person name="Cooksey A.M."/>
            <person name="Castoe T.A."/>
            <person name="Crawford N.G."/>
            <person name="Densmore L.D."/>
            <person name="Drew J.C."/>
            <person name="Edwards S.V."/>
            <person name="Faircloth B.C."/>
            <person name="Fujita M.K."/>
            <person name="Greenwold M.J."/>
            <person name="Hoffmann F.G."/>
            <person name="Howard J.M."/>
            <person name="Iguchi T."/>
            <person name="Janes D.E."/>
            <person name="Khan S.Y."/>
            <person name="Kohno S."/>
            <person name="de Koning A.J."/>
            <person name="Lance S.L."/>
            <person name="McCarthy F.M."/>
            <person name="McCormack J.E."/>
            <person name="Merchant M.E."/>
            <person name="Peterson D.G."/>
            <person name="Pollock D.D."/>
            <person name="Pourmand N."/>
            <person name="Raney B.J."/>
            <person name="Roessler K.A."/>
            <person name="Sanford J.R."/>
            <person name="Sawyer R.H."/>
            <person name="Schmidt C.J."/>
            <person name="Triplett E.W."/>
            <person name="Tuberville T.D."/>
            <person name="Venegas-Anaya M."/>
            <person name="Howard J.T."/>
            <person name="Jarvis E.D."/>
            <person name="Guillette L.J.Jr."/>
            <person name="Glenn T.C."/>
            <person name="Green R.E."/>
            <person name="Ray D.A."/>
        </authorList>
    </citation>
    <scope>NUCLEOTIDE SEQUENCE [LARGE SCALE GENOMIC DNA]</scope>
    <source>
        <strain evidence="2">KSC_2009_1</strain>
    </source>
</reference>
<feature type="compositionally biased region" description="Low complexity" evidence="1">
    <location>
        <begin position="181"/>
        <end position="196"/>
    </location>
</feature>
<dbReference type="eggNOG" id="ENOG502S7WZ">
    <property type="taxonomic scope" value="Eukaryota"/>
</dbReference>
<sequence>MGRLDDHAKKRIVELRKAGLSFRKIKKVLELDNIRVTPQAVYLFLKRKNVEPAQSPTASHSQPATGRGNRTTTINGSGWEDEQLWNLLQENETEQSKQLEPMGSRQSSPRSPVPPGGTVVSCERLSIHDNQDSKEGIKIVSVTSLCKDSGQFGNVSAAPMGPSPGPQLTPSNSDDCSVTHPSPLSSRSALLPPASSQHQLNNRGKIFLSPARNPALIVKKKIVDRAIHLQKKVNIQNGQNPSGSTSALPFVVGVQPGSQPPRMNPATMAASTSHHTQVKDAGTQTVPLSGASPLGSQNSVWGGQMLAVSQNPLAIVEKLDALHSEIHKLTHTMQAVLERQCSMERQQEQQQRFQQEVLMTLQQLSSTVSHGAVPGNQPCVPFSSMADPSPTVPNFSQFKMEII</sequence>
<accession>A0A151N776</accession>
<name>A0A151N776_ALLMI</name>
<evidence type="ECO:0000256" key="1">
    <source>
        <dbReference type="SAM" id="MobiDB-lite"/>
    </source>
</evidence>
<keyword evidence="3" id="KW-1185">Reference proteome</keyword>
<organism evidence="2 3">
    <name type="scientific">Alligator mississippiensis</name>
    <name type="common">American alligator</name>
    <dbReference type="NCBI Taxonomy" id="8496"/>
    <lineage>
        <taxon>Eukaryota</taxon>
        <taxon>Metazoa</taxon>
        <taxon>Chordata</taxon>
        <taxon>Craniata</taxon>
        <taxon>Vertebrata</taxon>
        <taxon>Euteleostomi</taxon>
        <taxon>Archelosauria</taxon>
        <taxon>Archosauria</taxon>
        <taxon>Crocodylia</taxon>
        <taxon>Alligatoridae</taxon>
        <taxon>Alligatorinae</taxon>
        <taxon>Alligator</taxon>
    </lineage>
</organism>
<dbReference type="KEGG" id="amj:102575752"/>
<dbReference type="AlphaFoldDB" id="A0A151N776"/>
<dbReference type="EMBL" id="AKHW03003917">
    <property type="protein sequence ID" value="KYO32449.1"/>
    <property type="molecule type" value="Genomic_DNA"/>
</dbReference>
<proteinExistence type="predicted"/>
<feature type="compositionally biased region" description="Polar residues" evidence="1">
    <location>
        <begin position="52"/>
        <end position="64"/>
    </location>
</feature>
<dbReference type="Proteomes" id="UP000050525">
    <property type="component" value="Unassembled WGS sequence"/>
</dbReference>
<protein>
    <submittedName>
        <fullName evidence="2">Uncharacterized protein</fullName>
    </submittedName>
</protein>
<evidence type="ECO:0000313" key="2">
    <source>
        <dbReference type="EMBL" id="KYO32449.1"/>
    </source>
</evidence>
<gene>
    <name evidence="2" type="ORF">Y1Q_0020397</name>
</gene>
<feature type="region of interest" description="Disordered" evidence="1">
    <location>
        <begin position="155"/>
        <end position="197"/>
    </location>
</feature>
<evidence type="ECO:0000313" key="3">
    <source>
        <dbReference type="Proteomes" id="UP000050525"/>
    </source>
</evidence>